<feature type="binding site" description="in dimeric form" evidence="19">
    <location>
        <position position="292"/>
    </location>
    <ligand>
        <name>Ca(2+)</name>
        <dbReference type="ChEBI" id="CHEBI:29108"/>
        <label>1</label>
    </ligand>
</feature>
<evidence type="ECO:0000256" key="20">
    <source>
        <dbReference type="RuleBase" id="RU366027"/>
    </source>
</evidence>
<evidence type="ECO:0000313" key="22">
    <source>
        <dbReference type="Proteomes" id="UP000563601"/>
    </source>
</evidence>
<keyword evidence="12 20" id="KW-0378">Hydrolase</keyword>
<evidence type="ECO:0000256" key="14">
    <source>
        <dbReference type="ARBA" id="ARBA00022963"/>
    </source>
</evidence>
<accession>A0AA89PVK9</accession>
<comment type="similarity">
    <text evidence="3 20">Belongs to the phospholipase A1 family.</text>
</comment>
<organism evidence="21 22">
    <name type="scientific">Microbulbifer hydrolyticus</name>
    <dbReference type="NCBI Taxonomy" id="48074"/>
    <lineage>
        <taxon>Bacteria</taxon>
        <taxon>Pseudomonadati</taxon>
        <taxon>Pseudomonadota</taxon>
        <taxon>Gammaproteobacteria</taxon>
        <taxon>Cellvibrionales</taxon>
        <taxon>Microbulbiferaceae</taxon>
        <taxon>Microbulbifer</taxon>
    </lineage>
</organism>
<reference evidence="21 22" key="1">
    <citation type="submission" date="2020-08" db="EMBL/GenBank/DDBJ databases">
        <title>Genomic Encyclopedia of Type Strains, Phase IV (KMG-IV): sequencing the most valuable type-strain genomes for metagenomic binning, comparative biology and taxonomic classification.</title>
        <authorList>
            <person name="Goeker M."/>
        </authorList>
    </citation>
    <scope>NUCLEOTIDE SEQUENCE [LARGE SCALE GENOMIC DNA]</scope>
    <source>
        <strain evidence="21 22">DSM 11525</strain>
    </source>
</reference>
<dbReference type="GO" id="GO:0016042">
    <property type="term" value="P:lipid catabolic process"/>
    <property type="evidence" value="ECO:0007669"/>
    <property type="project" value="UniProtKB-KW"/>
</dbReference>
<evidence type="ECO:0000256" key="3">
    <source>
        <dbReference type="ARBA" id="ARBA00010525"/>
    </source>
</evidence>
<evidence type="ECO:0000256" key="13">
    <source>
        <dbReference type="ARBA" id="ARBA00022837"/>
    </source>
</evidence>
<dbReference type="GO" id="GO:0008970">
    <property type="term" value="F:phospholipase A1 activity"/>
    <property type="evidence" value="ECO:0007669"/>
    <property type="project" value="UniProtKB-EC"/>
</dbReference>
<dbReference type="RefSeq" id="WP_237567667.1">
    <property type="nucleotide sequence ID" value="NZ_CP047491.1"/>
</dbReference>
<dbReference type="GO" id="GO:0009279">
    <property type="term" value="C:cell outer membrane"/>
    <property type="evidence" value="ECO:0007669"/>
    <property type="project" value="UniProtKB-SubCell"/>
</dbReference>
<comment type="catalytic activity">
    <reaction evidence="2 20">
        <text>a 1,2-diacyl-sn-glycero-3-phosphocholine + H2O = a 1-acyl-sn-glycero-3-phosphocholine + a fatty acid + H(+)</text>
        <dbReference type="Rhea" id="RHEA:15801"/>
        <dbReference type="ChEBI" id="CHEBI:15377"/>
        <dbReference type="ChEBI" id="CHEBI:15378"/>
        <dbReference type="ChEBI" id="CHEBI:28868"/>
        <dbReference type="ChEBI" id="CHEBI:57643"/>
        <dbReference type="ChEBI" id="CHEBI:58168"/>
        <dbReference type="EC" id="3.1.1.4"/>
    </reaction>
</comment>
<comment type="subunit">
    <text evidence="4 20">Homodimer; dimerization is reversible, and the dimeric form is the active one.</text>
</comment>
<dbReference type="PANTHER" id="PTHR40457">
    <property type="entry name" value="PHOSPHOLIPASE A1"/>
    <property type="match status" value="1"/>
</dbReference>
<dbReference type="Pfam" id="PF02253">
    <property type="entry name" value="PLA1"/>
    <property type="match status" value="1"/>
</dbReference>
<keyword evidence="16" id="KW-0472">Membrane</keyword>
<evidence type="ECO:0000256" key="16">
    <source>
        <dbReference type="ARBA" id="ARBA00023136"/>
    </source>
</evidence>
<evidence type="ECO:0000256" key="17">
    <source>
        <dbReference type="ARBA" id="ARBA00023237"/>
    </source>
</evidence>
<dbReference type="Proteomes" id="UP000563601">
    <property type="component" value="Unassembled WGS sequence"/>
</dbReference>
<keyword evidence="14 20" id="KW-0442">Lipid degradation</keyword>
<dbReference type="SUPFAM" id="SSF56931">
    <property type="entry name" value="Outer membrane phospholipase A (OMPLA)"/>
    <property type="match status" value="1"/>
</dbReference>
<evidence type="ECO:0000256" key="5">
    <source>
        <dbReference type="ARBA" id="ARBA00013179"/>
    </source>
</evidence>
<keyword evidence="15 20" id="KW-0443">Lipid metabolism</keyword>
<dbReference type="PRINTS" id="PR01486">
    <property type="entry name" value="PHPHLIPASEA1"/>
</dbReference>
<keyword evidence="8" id="KW-1134">Transmembrane beta strand</keyword>
<evidence type="ECO:0000256" key="10">
    <source>
        <dbReference type="ARBA" id="ARBA00022723"/>
    </source>
</evidence>
<evidence type="ECO:0000256" key="1">
    <source>
        <dbReference type="ARBA" id="ARBA00000111"/>
    </source>
</evidence>
<evidence type="ECO:0000256" key="4">
    <source>
        <dbReference type="ARBA" id="ARBA00011702"/>
    </source>
</evidence>
<evidence type="ECO:0000256" key="7">
    <source>
        <dbReference type="ARBA" id="ARBA00021726"/>
    </source>
</evidence>
<feature type="binding site" description="in dimeric form" evidence="19">
    <location>
        <position position="211"/>
    </location>
    <ligand>
        <name>Ca(2+)</name>
        <dbReference type="ChEBI" id="CHEBI:29108"/>
        <label>1</label>
    </ligand>
</feature>
<evidence type="ECO:0000256" key="19">
    <source>
        <dbReference type="PIRSR" id="PIRSR603187-2"/>
    </source>
</evidence>
<name>A0AA89PVK9_9GAMM</name>
<dbReference type="Gene3D" id="2.40.230.10">
    <property type="entry name" value="Phospholipase A1"/>
    <property type="match status" value="1"/>
</dbReference>
<dbReference type="InterPro" id="IPR036541">
    <property type="entry name" value="PLipase_A1_sf"/>
</dbReference>
<feature type="active site" description="Proton acceptor" evidence="18">
    <location>
        <position position="247"/>
    </location>
</feature>
<evidence type="ECO:0000256" key="12">
    <source>
        <dbReference type="ARBA" id="ARBA00022801"/>
    </source>
</evidence>
<comment type="subcellular location">
    <subcellularLocation>
        <location evidence="20">Cell outer membrane</location>
        <topology evidence="20">Multi-pass membrane protein</topology>
    </subcellularLocation>
    <text evidence="20">One of the very few enzymes located there.</text>
</comment>
<proteinExistence type="inferred from homology"/>
<comment type="function">
    <text evidence="20">Hydrolysis of phosphatidylcholine with phospholipase A2 (EC 3.1.1.4) and phospholipase A1 (EC 3.1.1.32) activities.</text>
</comment>
<evidence type="ECO:0000256" key="15">
    <source>
        <dbReference type="ARBA" id="ARBA00023098"/>
    </source>
</evidence>
<dbReference type="CDD" id="cd00541">
    <property type="entry name" value="OMPLA"/>
    <property type="match status" value="1"/>
</dbReference>
<keyword evidence="13 19" id="KW-0106">Calcium</keyword>
<dbReference type="GO" id="GO:0004623">
    <property type="term" value="F:phospholipase A2 activity"/>
    <property type="evidence" value="ECO:0007669"/>
    <property type="project" value="UniProtKB-EC"/>
</dbReference>
<keyword evidence="11 20" id="KW-0732">Signal</keyword>
<feature type="binding site" description="in dimeric form" evidence="19">
    <location>
        <position position="257"/>
    </location>
    <ligand>
        <name>Ca(2+)</name>
        <dbReference type="ChEBI" id="CHEBI:29108"/>
        <label>1</label>
    </ligand>
</feature>
<evidence type="ECO:0000256" key="18">
    <source>
        <dbReference type="PIRSR" id="PIRSR603187-1"/>
    </source>
</evidence>
<dbReference type="InterPro" id="IPR003187">
    <property type="entry name" value="PLipase_A1"/>
</dbReference>
<dbReference type="AlphaFoldDB" id="A0AA89PVK9"/>
<dbReference type="EC" id="3.1.1.32" evidence="5 20"/>
<keyword evidence="10 19" id="KW-0479">Metal-binding</keyword>
<evidence type="ECO:0000256" key="9">
    <source>
        <dbReference type="ARBA" id="ARBA00022692"/>
    </source>
</evidence>
<feature type="signal peptide" evidence="20">
    <location>
        <begin position="1"/>
        <end position="32"/>
    </location>
</feature>
<feature type="active site" description="Nucleophile" evidence="18">
    <location>
        <position position="249"/>
    </location>
</feature>
<comment type="caution">
    <text evidence="21">The sequence shown here is derived from an EMBL/GenBank/DDBJ whole genome shotgun (WGS) entry which is preliminary data.</text>
</comment>
<protein>
    <recommendedName>
        <fullName evidence="7 20">Phospholipase A1</fullName>
        <ecNumber evidence="5 20">3.1.1.32</ecNumber>
        <ecNumber evidence="6 20">3.1.1.4</ecNumber>
    </recommendedName>
    <alternativeName>
        <fullName evidence="20">Phosphatidylcholine 1-acylhydrolase</fullName>
    </alternativeName>
</protein>
<evidence type="ECO:0000256" key="8">
    <source>
        <dbReference type="ARBA" id="ARBA00022452"/>
    </source>
</evidence>
<sequence length="380" mass="43114">MLISRHFFRQSLHLGFGLLAATSVFLAVPVRAEETPPAPTDEDIELLQTDDSLQSEGKRLENCLSEQLVTAPANITLEEMRIRCRLSVIRDGRQVEETPMFATVPEAEITGEGGALVSKRAQAIRDAAENPFTLASHKTNYLLPLTYNPSPNKGGLEDYDIERQIDLDSIEAQFQLSVQVPVWRGFLGKASFMSFAYTNRSFWQAYNSDDSAPFRETNHEPELIMTWLNDWTIFGFQNVANQVAFNHQSNGRSEPLSRSWNRIYANFAFEKDDVYFTVKPWYRIPEAAEDDDNPDLEFYLGHFEFVGGIERGDHNISIMVRNNLRSDNKGAGELRWSFPMGNRVRGYVKYFNGYGESLIDYDESVQTLGIGFELARGTGS</sequence>
<feature type="binding site" description="in dimeric form" evidence="19">
    <location>
        <position position="252"/>
    </location>
    <ligand>
        <name>Ca(2+)</name>
        <dbReference type="ChEBI" id="CHEBI:29108"/>
        <label>1</label>
    </ligand>
</feature>
<dbReference type="EMBL" id="JACHHR010000003">
    <property type="protein sequence ID" value="MBB5212097.1"/>
    <property type="molecule type" value="Genomic_DNA"/>
</dbReference>
<keyword evidence="9" id="KW-0812">Transmembrane</keyword>
<evidence type="ECO:0000256" key="11">
    <source>
        <dbReference type="ARBA" id="ARBA00022729"/>
    </source>
</evidence>
<keyword evidence="17 20" id="KW-0998">Cell outer membrane</keyword>
<gene>
    <name evidence="21" type="ORF">HNQ53_002322</name>
</gene>
<dbReference type="EC" id="3.1.1.4" evidence="6 20"/>
<comment type="cofactor">
    <cofactor evidence="20">
        <name>Ca(2+)</name>
        <dbReference type="ChEBI" id="CHEBI:29108"/>
    </cofactor>
    <text evidence="20">Binds 1 Ca(2+) ion per monomer. In the dimeric form the Ca(2+) is bound by different amino acids with binding of each Ca(2+) shared with ligands coming from each monomer. The Ca(2+) ion may have a role in catalysis.</text>
</comment>
<evidence type="ECO:0000256" key="2">
    <source>
        <dbReference type="ARBA" id="ARBA00001604"/>
    </source>
</evidence>
<dbReference type="PANTHER" id="PTHR40457:SF1">
    <property type="entry name" value="PHOSPHOLIPASE A1"/>
    <property type="match status" value="1"/>
</dbReference>
<dbReference type="GO" id="GO:0005509">
    <property type="term" value="F:calcium ion binding"/>
    <property type="evidence" value="ECO:0007669"/>
    <property type="project" value="TreeGrafter"/>
</dbReference>
<feature type="chain" id="PRO_5041515654" description="Phospholipase A1" evidence="20">
    <location>
        <begin position="33"/>
        <end position="380"/>
    </location>
</feature>
<comment type="catalytic activity">
    <reaction evidence="1 20">
        <text>a 1,2-diacyl-sn-glycero-3-phosphocholine + H2O = a 2-acyl-sn-glycero-3-phosphocholine + a fatty acid + H(+)</text>
        <dbReference type="Rhea" id="RHEA:18689"/>
        <dbReference type="ChEBI" id="CHEBI:15377"/>
        <dbReference type="ChEBI" id="CHEBI:15378"/>
        <dbReference type="ChEBI" id="CHEBI:28868"/>
        <dbReference type="ChEBI" id="CHEBI:57643"/>
        <dbReference type="ChEBI" id="CHEBI:57875"/>
        <dbReference type="EC" id="3.1.1.32"/>
    </reaction>
</comment>
<evidence type="ECO:0000313" key="21">
    <source>
        <dbReference type="EMBL" id="MBB5212097.1"/>
    </source>
</evidence>
<evidence type="ECO:0000256" key="6">
    <source>
        <dbReference type="ARBA" id="ARBA00013278"/>
    </source>
</evidence>